<dbReference type="InterPro" id="IPR039145">
    <property type="entry name" value="Ribosomal_mL40_metazoa/plant"/>
</dbReference>
<evidence type="ECO:0000256" key="6">
    <source>
        <dbReference type="ARBA" id="ARBA00023274"/>
    </source>
</evidence>
<protein>
    <recommendedName>
        <fullName evidence="7">Large ribosomal subunit protein mL40</fullName>
    </recommendedName>
</protein>
<keyword evidence="4" id="KW-0689">Ribosomal protein</keyword>
<evidence type="ECO:0000256" key="2">
    <source>
        <dbReference type="ARBA" id="ARBA00009360"/>
    </source>
</evidence>
<comment type="similarity">
    <text evidence="2">Belongs to the mitochondrion-specific ribosomal protein mL40 family.</text>
</comment>
<dbReference type="EMBL" id="CAXLJM020000016">
    <property type="protein sequence ID" value="CAL8082851.1"/>
    <property type="molecule type" value="Genomic_DNA"/>
</dbReference>
<evidence type="ECO:0000313" key="9">
    <source>
        <dbReference type="EMBL" id="CAL8082851.1"/>
    </source>
</evidence>
<keyword evidence="5" id="KW-0496">Mitochondrion</keyword>
<evidence type="ECO:0000256" key="1">
    <source>
        <dbReference type="ARBA" id="ARBA00004173"/>
    </source>
</evidence>
<evidence type="ECO:0000313" key="10">
    <source>
        <dbReference type="Proteomes" id="UP001642540"/>
    </source>
</evidence>
<comment type="caution">
    <text evidence="9">The sequence shown here is derived from an EMBL/GenBank/DDBJ whole genome shotgun (WGS) entry which is preliminary data.</text>
</comment>
<comment type="subcellular location">
    <subcellularLocation>
        <location evidence="1">Mitochondrion</location>
    </subcellularLocation>
</comment>
<dbReference type="PANTHER" id="PTHR13359:SF2">
    <property type="entry name" value="LARGE RIBOSOMAL SUBUNIT PROTEIN ML40"/>
    <property type="match status" value="1"/>
</dbReference>
<dbReference type="PANTHER" id="PTHR13359">
    <property type="entry name" value="39S RIBOSOMAL PROTEIN L40, MITOCHONDRIAL"/>
    <property type="match status" value="1"/>
</dbReference>
<name>A0ABP1PYX4_9HEXA</name>
<evidence type="ECO:0000256" key="5">
    <source>
        <dbReference type="ARBA" id="ARBA00023128"/>
    </source>
</evidence>
<evidence type="ECO:0000256" key="3">
    <source>
        <dbReference type="ARBA" id="ARBA00022946"/>
    </source>
</evidence>
<keyword evidence="10" id="KW-1185">Reference proteome</keyword>
<dbReference type="InterPro" id="IPR019192">
    <property type="entry name" value="Ribosomal_mL40"/>
</dbReference>
<organism evidence="9 10">
    <name type="scientific">Orchesella dallaii</name>
    <dbReference type="NCBI Taxonomy" id="48710"/>
    <lineage>
        <taxon>Eukaryota</taxon>
        <taxon>Metazoa</taxon>
        <taxon>Ecdysozoa</taxon>
        <taxon>Arthropoda</taxon>
        <taxon>Hexapoda</taxon>
        <taxon>Collembola</taxon>
        <taxon>Entomobryomorpha</taxon>
        <taxon>Entomobryoidea</taxon>
        <taxon>Orchesellidae</taxon>
        <taxon>Orchesellinae</taxon>
        <taxon>Orchesella</taxon>
    </lineage>
</organism>
<dbReference type="Pfam" id="PF09812">
    <property type="entry name" value="MRP-L28"/>
    <property type="match status" value="1"/>
</dbReference>
<evidence type="ECO:0000256" key="7">
    <source>
        <dbReference type="ARBA" id="ARBA00035192"/>
    </source>
</evidence>
<keyword evidence="8" id="KW-0175">Coiled coil</keyword>
<evidence type="ECO:0000256" key="8">
    <source>
        <dbReference type="SAM" id="Coils"/>
    </source>
</evidence>
<keyword evidence="6" id="KW-0687">Ribonucleoprotein</keyword>
<gene>
    <name evidence="9" type="ORF">ODALV1_LOCUS5330</name>
</gene>
<proteinExistence type="inferred from homology"/>
<feature type="coiled-coil region" evidence="8">
    <location>
        <begin position="22"/>
        <end position="49"/>
    </location>
</feature>
<evidence type="ECO:0000256" key="4">
    <source>
        <dbReference type="ARBA" id="ARBA00022980"/>
    </source>
</evidence>
<sequence length="166" mass="19849">MVESYRAEPLKKKKRLDPQVIKAREERRKKKLEKQIRKLEKTAKQLKPLEELDVPVAIVDNYNERLRKEIKISPEEEESRWLLQKDWTRYMFKVNSAELRMIDRILASQHKALEELRNESEELYQAAIQLDFSYIPCQIKGPVETPPIKDFVAAEGDFHDISRKWE</sequence>
<keyword evidence="3" id="KW-0809">Transit peptide</keyword>
<accession>A0ABP1PYX4</accession>
<dbReference type="Proteomes" id="UP001642540">
    <property type="component" value="Unassembled WGS sequence"/>
</dbReference>
<reference evidence="9 10" key="1">
    <citation type="submission" date="2024-08" db="EMBL/GenBank/DDBJ databases">
        <authorList>
            <person name="Cucini C."/>
            <person name="Frati F."/>
        </authorList>
    </citation>
    <scope>NUCLEOTIDE SEQUENCE [LARGE SCALE GENOMIC DNA]</scope>
</reference>
<dbReference type="Gene3D" id="6.10.250.3440">
    <property type="match status" value="1"/>
</dbReference>